<evidence type="ECO:0000256" key="1">
    <source>
        <dbReference type="ARBA" id="ARBA00022737"/>
    </source>
</evidence>
<proteinExistence type="predicted"/>
<dbReference type="Gene3D" id="1.25.40.10">
    <property type="entry name" value="Tetratricopeptide repeat domain"/>
    <property type="match status" value="1"/>
</dbReference>
<name>A0A1U7J8H3_9CYAN</name>
<feature type="repeat" description="TPR" evidence="3">
    <location>
        <begin position="164"/>
        <end position="197"/>
    </location>
</feature>
<evidence type="ECO:0000256" key="3">
    <source>
        <dbReference type="PROSITE-ProRule" id="PRU00339"/>
    </source>
</evidence>
<dbReference type="Pfam" id="PF00515">
    <property type="entry name" value="TPR_1"/>
    <property type="match status" value="1"/>
</dbReference>
<dbReference type="STRING" id="549789.NIES30_06730"/>
<evidence type="ECO:0008006" key="6">
    <source>
        <dbReference type="Google" id="ProtNLM"/>
    </source>
</evidence>
<comment type="caution">
    <text evidence="4">The sequence shown here is derived from an EMBL/GenBank/DDBJ whole genome shotgun (WGS) entry which is preliminary data.</text>
</comment>
<sequence>MNLNSLNIDHILPESLLGTPQKLGNIIKDYGLNPEFKINSYHNWVPACRSCNLNKKDLIYSKNSVLHFLELARSRYAKVKQIESSLNKANSISKLTSNLKICLEKDLISYDKIPHLSLLLNDSNKDQLIFITNTFCSFIEQEKYRDAILYIEKVIKIFPEDKTGFSYHSLGFCYLQLKDYQSAINSCTKAIKANPGLGLAFLVRGQAYFLPYYNDFYEDIENKDLITRISRYGDDVIAFEHYNLAIKNYDNAIKILPDYPDSFYWRAICKSFLMVRFSTYFLGDEPLLLARIVEDLRKAAEIYFKGSKLSRCKETLRIYSELLEMHKDIFASYEDSKQLLDQWNSEYFTSASIQEE</sequence>
<dbReference type="InterPro" id="IPR019734">
    <property type="entry name" value="TPR_rpt"/>
</dbReference>
<gene>
    <name evidence="4" type="ORF">NIES30_06730</name>
</gene>
<protein>
    <recommendedName>
        <fullName evidence="6">HNH nuclease domain-containing protein</fullName>
    </recommendedName>
</protein>
<dbReference type="SMART" id="SM00028">
    <property type="entry name" value="TPR"/>
    <property type="match status" value="2"/>
</dbReference>
<keyword evidence="2 3" id="KW-0802">TPR repeat</keyword>
<reference evidence="4 5" key="1">
    <citation type="submission" date="2016-11" db="EMBL/GenBank/DDBJ databases">
        <title>Draft Genome Sequences of Nine Cyanobacterial Strains from Diverse Habitats.</title>
        <authorList>
            <person name="Zhu T."/>
            <person name="Hou S."/>
            <person name="Lu X."/>
            <person name="Hess W.R."/>
        </authorList>
    </citation>
    <scope>NUCLEOTIDE SEQUENCE [LARGE SCALE GENOMIC DNA]</scope>
    <source>
        <strain evidence="4 5">NIES-30</strain>
    </source>
</reference>
<accession>A0A1U7J8H3</accession>
<keyword evidence="1" id="KW-0677">Repeat</keyword>
<dbReference type="PROSITE" id="PS50005">
    <property type="entry name" value="TPR"/>
    <property type="match status" value="1"/>
</dbReference>
<dbReference type="InterPro" id="IPR003615">
    <property type="entry name" value="HNH_nuc"/>
</dbReference>
<dbReference type="CDD" id="cd00085">
    <property type="entry name" value="HNHc"/>
    <property type="match status" value="1"/>
</dbReference>
<keyword evidence="5" id="KW-1185">Reference proteome</keyword>
<dbReference type="InterPro" id="IPR011990">
    <property type="entry name" value="TPR-like_helical_dom_sf"/>
</dbReference>
<dbReference type="PANTHER" id="PTHR44858:SF1">
    <property type="entry name" value="UDP-N-ACETYLGLUCOSAMINE--PEPTIDE N-ACETYLGLUCOSAMINYLTRANSFERASE SPINDLY-RELATED"/>
    <property type="match status" value="1"/>
</dbReference>
<evidence type="ECO:0000256" key="2">
    <source>
        <dbReference type="ARBA" id="ARBA00022803"/>
    </source>
</evidence>
<organism evidence="4 5">
    <name type="scientific">Phormidium tenue NIES-30</name>
    <dbReference type="NCBI Taxonomy" id="549789"/>
    <lineage>
        <taxon>Bacteria</taxon>
        <taxon>Bacillati</taxon>
        <taxon>Cyanobacteriota</taxon>
        <taxon>Cyanophyceae</taxon>
        <taxon>Oscillatoriophycideae</taxon>
        <taxon>Oscillatoriales</taxon>
        <taxon>Oscillatoriaceae</taxon>
        <taxon>Phormidium</taxon>
    </lineage>
</organism>
<dbReference type="SUPFAM" id="SSF48452">
    <property type="entry name" value="TPR-like"/>
    <property type="match status" value="1"/>
</dbReference>
<evidence type="ECO:0000313" key="4">
    <source>
        <dbReference type="EMBL" id="OKH49534.1"/>
    </source>
</evidence>
<evidence type="ECO:0000313" key="5">
    <source>
        <dbReference type="Proteomes" id="UP000185557"/>
    </source>
</evidence>
<dbReference type="Gene3D" id="1.10.30.50">
    <property type="match status" value="1"/>
</dbReference>
<dbReference type="InterPro" id="IPR050498">
    <property type="entry name" value="Ycf3"/>
</dbReference>
<dbReference type="EMBL" id="MRCG01000003">
    <property type="protein sequence ID" value="OKH49534.1"/>
    <property type="molecule type" value="Genomic_DNA"/>
</dbReference>
<dbReference type="PANTHER" id="PTHR44858">
    <property type="entry name" value="TETRATRICOPEPTIDE REPEAT PROTEIN 6"/>
    <property type="match status" value="1"/>
</dbReference>
<dbReference type="AlphaFoldDB" id="A0A1U7J8H3"/>
<dbReference type="Proteomes" id="UP000185557">
    <property type="component" value="Unassembled WGS sequence"/>
</dbReference>